<dbReference type="InterPro" id="IPR029033">
    <property type="entry name" value="His_PPase_superfam"/>
</dbReference>
<dbReference type="EMBL" id="CP062983">
    <property type="protein sequence ID" value="QPC85030.1"/>
    <property type="molecule type" value="Genomic_DNA"/>
</dbReference>
<dbReference type="InterPro" id="IPR013078">
    <property type="entry name" value="His_Pase_superF_clade-1"/>
</dbReference>
<protein>
    <submittedName>
        <fullName evidence="1">Histidine phosphatase family protein</fullName>
    </submittedName>
</protein>
<dbReference type="AlphaFoldDB" id="A0A7S8EDL7"/>
<dbReference type="Gene3D" id="3.40.50.1240">
    <property type="entry name" value="Phosphoglycerate mutase-like"/>
    <property type="match status" value="1"/>
</dbReference>
<dbReference type="SUPFAM" id="SSF53254">
    <property type="entry name" value="Phosphoglycerate mutase-like"/>
    <property type="match status" value="1"/>
</dbReference>
<gene>
    <name evidence="1" type="ORF">G4Y79_11875</name>
</gene>
<evidence type="ECO:0000313" key="2">
    <source>
        <dbReference type="Proteomes" id="UP000594468"/>
    </source>
</evidence>
<organism evidence="1 2">
    <name type="scientific">Phototrophicus methaneseepsis</name>
    <dbReference type="NCBI Taxonomy" id="2710758"/>
    <lineage>
        <taxon>Bacteria</taxon>
        <taxon>Bacillati</taxon>
        <taxon>Chloroflexota</taxon>
        <taxon>Candidatus Thermofontia</taxon>
        <taxon>Phototrophicales</taxon>
        <taxon>Phototrophicaceae</taxon>
        <taxon>Phototrophicus</taxon>
    </lineage>
</organism>
<reference evidence="1 2" key="1">
    <citation type="submission" date="2020-02" db="EMBL/GenBank/DDBJ databases">
        <authorList>
            <person name="Zheng R.K."/>
            <person name="Sun C.M."/>
        </authorList>
    </citation>
    <scope>NUCLEOTIDE SEQUENCE [LARGE SCALE GENOMIC DNA]</scope>
    <source>
        <strain evidence="2">rifampicinis</strain>
    </source>
</reference>
<evidence type="ECO:0000313" key="1">
    <source>
        <dbReference type="EMBL" id="QPC85030.1"/>
    </source>
</evidence>
<name>A0A7S8EDL7_9CHLR</name>
<accession>A0A7S8EDL7</accession>
<dbReference type="Pfam" id="PF00300">
    <property type="entry name" value="His_Phos_1"/>
    <property type="match status" value="1"/>
</dbReference>
<dbReference type="KEGG" id="pmet:G4Y79_11875"/>
<dbReference type="Proteomes" id="UP000594468">
    <property type="component" value="Chromosome"/>
</dbReference>
<sequence length="189" mass="20961">MPHLVVVRHSISKPVPGQSAHTWQLTPEAHERVAEMANQLLPYSITQVYTSAEPKIHATGELLASALGIPCDIAPELHETRRETAPYYEKIEDFWAAIEAAMAQPDAVRFGEESFDDAYHRMDMCIQNLVAAHPEQTIAVVTGGVTLSLFVSRKSGQDVYSLWRSLGMPAYTVLSLPDYDLVELVAEVK</sequence>
<keyword evidence="2" id="KW-1185">Reference proteome</keyword>
<dbReference type="RefSeq" id="WP_195173093.1">
    <property type="nucleotide sequence ID" value="NZ_CP062983.1"/>
</dbReference>
<proteinExistence type="predicted"/>